<dbReference type="PANTHER" id="PTHR32098:SF5">
    <property type="entry name" value="LYCOPENE BETA_EPSILON CYCLASE PROTEIN"/>
    <property type="match status" value="1"/>
</dbReference>
<reference evidence="1 2" key="1">
    <citation type="submission" date="2018-02" db="EMBL/GenBank/DDBJ databases">
        <authorList>
            <person name="Cohen D.B."/>
            <person name="Kent A.D."/>
        </authorList>
    </citation>
    <scope>NUCLEOTIDE SEQUENCE [LARGE SCALE GENOMIC DNA]</scope>
    <source>
        <strain evidence="1 2">CCAP 1448/3</strain>
    </source>
</reference>
<dbReference type="OrthoDB" id="418423at2"/>
<dbReference type="Gene3D" id="3.50.50.60">
    <property type="entry name" value="FAD/NAD(P)-binding domain"/>
    <property type="match status" value="1"/>
</dbReference>
<protein>
    <submittedName>
        <fullName evidence="1">FAD-dependent oxidoreductase</fullName>
    </submittedName>
</protein>
<dbReference type="Proteomes" id="UP000238762">
    <property type="component" value="Unassembled WGS sequence"/>
</dbReference>
<dbReference type="PANTHER" id="PTHR32098">
    <property type="entry name" value="LYCOPENE BETA/EPSILON CYCLASE PROTEIN"/>
    <property type="match status" value="1"/>
</dbReference>
<dbReference type="EMBL" id="PVWJ01000069">
    <property type="protein sequence ID" value="PSB02201.1"/>
    <property type="molecule type" value="Genomic_DNA"/>
</dbReference>
<keyword evidence="2" id="KW-1185">Reference proteome</keyword>
<accession>A0A2T1C1R3</accession>
<name>A0A2T1C1R3_9CYAN</name>
<dbReference type="SUPFAM" id="SSF51905">
    <property type="entry name" value="FAD/NAD(P)-binding domain"/>
    <property type="match status" value="1"/>
</dbReference>
<proteinExistence type="predicted"/>
<organism evidence="1 2">
    <name type="scientific">Merismopedia glauca CCAP 1448/3</name>
    <dbReference type="NCBI Taxonomy" id="1296344"/>
    <lineage>
        <taxon>Bacteria</taxon>
        <taxon>Bacillati</taxon>
        <taxon>Cyanobacteriota</taxon>
        <taxon>Cyanophyceae</taxon>
        <taxon>Synechococcales</taxon>
        <taxon>Merismopediaceae</taxon>
        <taxon>Merismopedia</taxon>
    </lineage>
</organism>
<dbReference type="AlphaFoldDB" id="A0A2T1C1R3"/>
<comment type="caution">
    <text evidence="1">The sequence shown here is derived from an EMBL/GenBank/DDBJ whole genome shotgun (WGS) entry which is preliminary data.</text>
</comment>
<evidence type="ECO:0000313" key="2">
    <source>
        <dbReference type="Proteomes" id="UP000238762"/>
    </source>
</evidence>
<evidence type="ECO:0000313" key="1">
    <source>
        <dbReference type="EMBL" id="PSB02201.1"/>
    </source>
</evidence>
<dbReference type="InterPro" id="IPR036188">
    <property type="entry name" value="FAD/NAD-bd_sf"/>
</dbReference>
<reference evidence="1 2" key="2">
    <citation type="submission" date="2018-03" db="EMBL/GenBank/DDBJ databases">
        <title>The ancient ancestry and fast evolution of plastids.</title>
        <authorList>
            <person name="Moore K.R."/>
            <person name="Magnabosco C."/>
            <person name="Momper L."/>
            <person name="Gold D.A."/>
            <person name="Bosak T."/>
            <person name="Fournier G.P."/>
        </authorList>
    </citation>
    <scope>NUCLEOTIDE SEQUENCE [LARGE SCALE GENOMIC DNA]</scope>
    <source>
        <strain evidence="1 2">CCAP 1448/3</strain>
    </source>
</reference>
<gene>
    <name evidence="1" type="ORF">C7B64_14320</name>
</gene>
<sequence length="519" mass="58105">MHDSLSTQILSQIPGNSLQSLRQADNLWLAMRQGNIPIPTVISESSQTLENVEWDVTICGGTLGILLAAALQMRGVKVALLERGILQGREQEWNISRQELGSFLRLGLLTAAELEEAIATEYNPARVSFANSPDIWVQNVLNIGIDPVYLLETLKSKFIGAGGELFEQTPFQTATIHPNGVQIQAGGKVLNTRLLIDAMGHFSPIVRQLRQGKKPEGVCLVVGTCAQGYQKNETGDIFASFTAIQHQCQYFWEAFPARDGRTTYLFTYMDADPERFSLEFLFDEYFRLLPEYQEVELSELKFIRALFGFFPFYRQSPLKPKCDRLLLVGDSSGSQSPVSFGGFGAIVRHLERLTTGITEALALDVLNQQNLAQIQPYQPNIAVTWMFQRAMSVGMNQKLPPDRINQLLSTMFQAMNGLGDEVLRPFLQDVVGFSGLSQTLLRVSLTNPQIVIPIVPQVGIATLLDWLIHYLNLGRYSALYPIGKLLQPLIEQLPPQQRYNYRRSLEAWEYGSGSDSHSD</sequence>
<dbReference type="RefSeq" id="WP_106289341.1">
    <property type="nucleotide sequence ID" value="NZ_CAWNTC010000089.1"/>
</dbReference>